<dbReference type="InterPro" id="IPR011008">
    <property type="entry name" value="Dimeric_a/b-barrel"/>
</dbReference>
<name>A0ABS2IBQ0_9GAMM</name>
<keyword evidence="3" id="KW-1185">Reference proteome</keyword>
<proteinExistence type="predicted"/>
<evidence type="ECO:0000313" key="2">
    <source>
        <dbReference type="EMBL" id="MBM7059238.1"/>
    </source>
</evidence>
<evidence type="ECO:0000259" key="1">
    <source>
        <dbReference type="Pfam" id="PF11695"/>
    </source>
</evidence>
<sequence length="163" mass="17895">MQATYHLAQINIAKARELLDHPLLSGFVAQLDTINALAERSPGFVWRLQTEEGDATSIQAFDDPQIIVNMSLWTSFEALKDYVYSGDHLAVLRQRASWMEKLATPSLALWWLPAGTLPSVDDGKRALRLLAEQGPSAAAFTFARSFAAPGAAESDSLILTLEH</sequence>
<feature type="domain" description="DUF3291" evidence="1">
    <location>
        <begin position="7"/>
        <end position="144"/>
    </location>
</feature>
<dbReference type="InterPro" id="IPR021708">
    <property type="entry name" value="DUF3291"/>
</dbReference>
<gene>
    <name evidence="2" type="ORF">JQX08_00820</name>
</gene>
<reference evidence="2 3" key="1">
    <citation type="submission" date="2021-02" db="EMBL/GenBank/DDBJ databases">
        <authorList>
            <person name="Lee D.-H."/>
        </authorList>
    </citation>
    <scope>NUCLEOTIDE SEQUENCE [LARGE SCALE GENOMIC DNA]</scope>
    <source>
        <strain evidence="2 3">UL073</strain>
    </source>
</reference>
<evidence type="ECO:0000313" key="3">
    <source>
        <dbReference type="Proteomes" id="UP000717995"/>
    </source>
</evidence>
<dbReference type="SUPFAM" id="SSF54909">
    <property type="entry name" value="Dimeric alpha+beta barrel"/>
    <property type="match status" value="1"/>
</dbReference>
<dbReference type="Proteomes" id="UP000717995">
    <property type="component" value="Unassembled WGS sequence"/>
</dbReference>
<comment type="caution">
    <text evidence="2">The sequence shown here is derived from an EMBL/GenBank/DDBJ whole genome shotgun (WGS) entry which is preliminary data.</text>
</comment>
<organism evidence="2 3">
    <name type="scientific">Zestomonas insulae</name>
    <dbReference type="NCBI Taxonomy" id="2809017"/>
    <lineage>
        <taxon>Bacteria</taxon>
        <taxon>Pseudomonadati</taxon>
        <taxon>Pseudomonadota</taxon>
        <taxon>Gammaproteobacteria</taxon>
        <taxon>Pseudomonadales</taxon>
        <taxon>Pseudomonadaceae</taxon>
        <taxon>Zestomonas</taxon>
    </lineage>
</organism>
<accession>A0ABS2IBQ0</accession>
<protein>
    <submittedName>
        <fullName evidence="2">DUF3291 domain-containing protein</fullName>
    </submittedName>
</protein>
<dbReference type="Pfam" id="PF11695">
    <property type="entry name" value="DUF3291"/>
    <property type="match status" value="1"/>
</dbReference>
<dbReference type="EMBL" id="JAFEUP010000001">
    <property type="protein sequence ID" value="MBM7059238.1"/>
    <property type="molecule type" value="Genomic_DNA"/>
</dbReference>
<dbReference type="RefSeq" id="WP_204914017.1">
    <property type="nucleotide sequence ID" value="NZ_JAFEUP010000001.1"/>
</dbReference>